<organism evidence="1 2">
    <name type="scientific">Vicingus serpentipes</name>
    <dbReference type="NCBI Taxonomy" id="1926625"/>
    <lineage>
        <taxon>Bacteria</taxon>
        <taxon>Pseudomonadati</taxon>
        <taxon>Bacteroidota</taxon>
        <taxon>Flavobacteriia</taxon>
        <taxon>Flavobacteriales</taxon>
        <taxon>Vicingaceae</taxon>
        <taxon>Vicingus</taxon>
    </lineage>
</organism>
<keyword evidence="2" id="KW-1185">Reference proteome</keyword>
<reference evidence="1 2" key="1">
    <citation type="submission" date="2019-08" db="EMBL/GenBank/DDBJ databases">
        <title>Genome of Vicingus serpentipes NCIMB 15042.</title>
        <authorList>
            <person name="Bowman J.P."/>
        </authorList>
    </citation>
    <scope>NUCLEOTIDE SEQUENCE [LARGE SCALE GENOMIC DNA]</scope>
    <source>
        <strain evidence="1 2">NCIMB 15042</strain>
    </source>
</reference>
<dbReference type="EMBL" id="VOOS01000001">
    <property type="protein sequence ID" value="TXB66717.1"/>
    <property type="molecule type" value="Genomic_DNA"/>
</dbReference>
<accession>A0A5C6RX90</accession>
<dbReference type="Proteomes" id="UP000321721">
    <property type="component" value="Unassembled WGS sequence"/>
</dbReference>
<evidence type="ECO:0000313" key="2">
    <source>
        <dbReference type="Proteomes" id="UP000321721"/>
    </source>
</evidence>
<sequence>MILDKIDNYKLYVNLNQRIARAFTYILETDFSQLSLGKHLIEGEDIFVLLQEYDTKEIENCKLESHKKYIDIQFMISGDELMGITTLNNQETTEFNEDNDYYFYNSDYTIIRVNEGMFTIFFPDDIHMPCIKVENIEFVKKVVVKVKI</sequence>
<comment type="caution">
    <text evidence="1">The sequence shown here is derived from an EMBL/GenBank/DDBJ whole genome shotgun (WGS) entry which is preliminary data.</text>
</comment>
<dbReference type="GO" id="GO:0005829">
    <property type="term" value="C:cytosol"/>
    <property type="evidence" value="ECO:0007669"/>
    <property type="project" value="TreeGrafter"/>
</dbReference>
<dbReference type="OrthoDB" id="9792756at2"/>
<proteinExistence type="predicted"/>
<protein>
    <submittedName>
        <fullName evidence="1">DUF386 domain-containing protein</fullName>
    </submittedName>
</protein>
<dbReference type="PANTHER" id="PTHR34986">
    <property type="entry name" value="EVOLVED BETA-GALACTOSIDASE SUBUNIT BETA"/>
    <property type="match status" value="1"/>
</dbReference>
<dbReference type="InterPro" id="IPR037012">
    <property type="entry name" value="NanQ/TabA/YiaL_sf"/>
</dbReference>
<dbReference type="NCBIfam" id="TIGR00022">
    <property type="entry name" value="YhcH/YjgK/YiaL family protein"/>
    <property type="match status" value="1"/>
</dbReference>
<dbReference type="InterPro" id="IPR004375">
    <property type="entry name" value="NanQ/TabA/YiaL"/>
</dbReference>
<evidence type="ECO:0000313" key="1">
    <source>
        <dbReference type="EMBL" id="TXB66717.1"/>
    </source>
</evidence>
<dbReference type="Pfam" id="PF04074">
    <property type="entry name" value="DUF386"/>
    <property type="match status" value="1"/>
</dbReference>
<dbReference type="PANTHER" id="PTHR34986:SF1">
    <property type="entry name" value="PROTEIN YIAL"/>
    <property type="match status" value="1"/>
</dbReference>
<gene>
    <name evidence="1" type="ORF">FRY74_00610</name>
</gene>
<dbReference type="AlphaFoldDB" id="A0A5C6RX90"/>
<dbReference type="RefSeq" id="WP_147097600.1">
    <property type="nucleotide sequence ID" value="NZ_VOOS01000001.1"/>
</dbReference>
<name>A0A5C6RX90_9FLAO</name>
<dbReference type="SUPFAM" id="SSF51197">
    <property type="entry name" value="Clavaminate synthase-like"/>
    <property type="match status" value="1"/>
</dbReference>
<dbReference type="Gene3D" id="2.60.120.370">
    <property type="entry name" value="YhcH/YjgK/YiaL"/>
    <property type="match status" value="1"/>
</dbReference>